<protein>
    <submittedName>
        <fullName evidence="2">Uncharacterized protein</fullName>
    </submittedName>
</protein>
<evidence type="ECO:0000256" key="1">
    <source>
        <dbReference type="SAM" id="Phobius"/>
    </source>
</evidence>
<keyword evidence="2" id="KW-0614">Plasmid</keyword>
<dbReference type="InterPro" id="IPR014509">
    <property type="entry name" value="YjdF-like"/>
</dbReference>
<dbReference type="Pfam" id="PF09997">
    <property type="entry name" value="DUF2238"/>
    <property type="match status" value="1"/>
</dbReference>
<name>Q5KTU7_STAAU</name>
<keyword evidence="1" id="KW-0472">Membrane</keyword>
<dbReference type="AlphaFoldDB" id="Q5KTU7"/>
<organism evidence="2">
    <name type="scientific">Staphylococcus aureus</name>
    <dbReference type="NCBI Taxonomy" id="1280"/>
    <lineage>
        <taxon>Bacteria</taxon>
        <taxon>Bacillati</taxon>
        <taxon>Bacillota</taxon>
        <taxon>Bacilli</taxon>
        <taxon>Bacillales</taxon>
        <taxon>Staphylococcaceae</taxon>
        <taxon>Staphylococcus</taxon>
    </lineage>
</organism>
<reference evidence="2" key="1">
    <citation type="submission" date="2002-10" db="EMBL/GenBank/DDBJ databases">
        <title>Nucleotide sequence of PstI fragment A of pMS97 isolated from Staphylococcus aureus.</title>
        <authorList>
            <person name="Matsuoka M."/>
        </authorList>
    </citation>
    <scope>NUCLEOTIDE SEQUENCE</scope>
    <source>
        <plasmid evidence="2">pMS97</plasmid>
    </source>
</reference>
<feature type="transmembrane region" description="Helical" evidence="1">
    <location>
        <begin position="20"/>
        <end position="38"/>
    </location>
</feature>
<feature type="transmembrane region" description="Helical" evidence="1">
    <location>
        <begin position="44"/>
        <end position="62"/>
    </location>
</feature>
<sequence length="277" mass="32195">MHIFKKFFTSSTKTANNKIVILYTIFRIIVVFNLVNEIMFTQRWGDIFTLILTLALFKIPQFTERLFNIEIPNLLELIIILFIFSSTILGELGDFYGYFKLWDTILHTINGFLASGVGFSLIYLLNKNTKGMNLNPLFLAIVTFCFSMTIGVLWELIEYSADRWIDIDMQKDRIIQEVNSVSIGEEKNTVHNIKNIEETVIESQDEFGNNIETVIDGGYLDVGINDTMKDLFVNLLGAFVFSIFSYLYTRYDKRKYRFVKKFILKKGNKYVETGKSK</sequence>
<proteinExistence type="predicted"/>
<evidence type="ECO:0000313" key="2">
    <source>
        <dbReference type="EMBL" id="BAD86536.1"/>
    </source>
</evidence>
<feature type="transmembrane region" description="Helical" evidence="1">
    <location>
        <begin position="105"/>
        <end position="125"/>
    </location>
</feature>
<keyword evidence="1" id="KW-1133">Transmembrane helix</keyword>
<feature type="transmembrane region" description="Helical" evidence="1">
    <location>
        <begin position="231"/>
        <end position="248"/>
    </location>
</feature>
<keyword evidence="1" id="KW-0812">Transmembrane</keyword>
<feature type="transmembrane region" description="Helical" evidence="1">
    <location>
        <begin position="137"/>
        <end position="157"/>
    </location>
</feature>
<dbReference type="EMBL" id="AB092817">
    <property type="protein sequence ID" value="BAD86536.1"/>
    <property type="molecule type" value="Genomic_DNA"/>
</dbReference>
<accession>Q5KTU7</accession>
<feature type="transmembrane region" description="Helical" evidence="1">
    <location>
        <begin position="74"/>
        <end position="99"/>
    </location>
</feature>
<geneLocation type="plasmid" evidence="2">
    <name>pMS97</name>
</geneLocation>